<sequence>MTTPSDASMPSPKFPWNAFVRNVVIAAVIALLIGLLCYYFLAEQTWGEAAVSSLPWIVLAIVGTVIGQGIAHHMSVRSVR</sequence>
<feature type="transmembrane region" description="Helical" evidence="1">
    <location>
        <begin position="53"/>
        <end position="71"/>
    </location>
</feature>
<keyword evidence="1" id="KW-1133">Transmembrane helix</keyword>
<dbReference type="RefSeq" id="WP_182632879.1">
    <property type="nucleotide sequence ID" value="NZ_JAALDM010000207.1"/>
</dbReference>
<name>A0ABV5JM75_9ACTN</name>
<evidence type="ECO:0000313" key="2">
    <source>
        <dbReference type="EMBL" id="MFB9258823.1"/>
    </source>
</evidence>
<comment type="caution">
    <text evidence="2">The sequence shown here is derived from an EMBL/GenBank/DDBJ whole genome shotgun (WGS) entry which is preliminary data.</text>
</comment>
<reference evidence="2 3" key="1">
    <citation type="submission" date="2024-09" db="EMBL/GenBank/DDBJ databases">
        <authorList>
            <person name="Sun Q."/>
            <person name="Mori K."/>
        </authorList>
    </citation>
    <scope>NUCLEOTIDE SEQUENCE [LARGE SCALE GENOMIC DNA]</scope>
    <source>
        <strain evidence="2 3">CCM 7659</strain>
    </source>
</reference>
<dbReference type="Proteomes" id="UP001589700">
    <property type="component" value="Unassembled WGS sequence"/>
</dbReference>
<keyword evidence="3" id="KW-1185">Reference proteome</keyword>
<proteinExistence type="predicted"/>
<accession>A0ABV5JM75</accession>
<evidence type="ECO:0000256" key="1">
    <source>
        <dbReference type="SAM" id="Phobius"/>
    </source>
</evidence>
<keyword evidence="1" id="KW-0472">Membrane</keyword>
<protein>
    <submittedName>
        <fullName evidence="2">Uncharacterized protein</fullName>
    </submittedName>
</protein>
<dbReference type="EMBL" id="JBHMDY010000002">
    <property type="protein sequence ID" value="MFB9258823.1"/>
    <property type="molecule type" value="Genomic_DNA"/>
</dbReference>
<evidence type="ECO:0000313" key="3">
    <source>
        <dbReference type="Proteomes" id="UP001589700"/>
    </source>
</evidence>
<organism evidence="2 3">
    <name type="scientific">Dietzia aerolata</name>
    <dbReference type="NCBI Taxonomy" id="595984"/>
    <lineage>
        <taxon>Bacteria</taxon>
        <taxon>Bacillati</taxon>
        <taxon>Actinomycetota</taxon>
        <taxon>Actinomycetes</taxon>
        <taxon>Mycobacteriales</taxon>
        <taxon>Dietziaceae</taxon>
        <taxon>Dietzia</taxon>
    </lineage>
</organism>
<gene>
    <name evidence="2" type="ORF">ACFFVD_03310</name>
</gene>
<feature type="transmembrane region" description="Helical" evidence="1">
    <location>
        <begin position="19"/>
        <end position="41"/>
    </location>
</feature>
<keyword evidence="1" id="KW-0812">Transmembrane</keyword>